<sequence>MTCLLNLSAPIELNISNSKTLAEEVSCEQKVGSIPTGTDSSECPRNMVYEESGSSSDEVFLGNSNDSKSLAEDPKTNPVDANVTVKN</sequence>
<protein>
    <submittedName>
        <fullName evidence="1">Uncharacterized protein</fullName>
    </submittedName>
</protein>
<accession>A0ABR2AVG4</accession>
<organism evidence="1 2">
    <name type="scientific">Hibiscus sabdariffa</name>
    <name type="common">roselle</name>
    <dbReference type="NCBI Taxonomy" id="183260"/>
    <lineage>
        <taxon>Eukaryota</taxon>
        <taxon>Viridiplantae</taxon>
        <taxon>Streptophyta</taxon>
        <taxon>Embryophyta</taxon>
        <taxon>Tracheophyta</taxon>
        <taxon>Spermatophyta</taxon>
        <taxon>Magnoliopsida</taxon>
        <taxon>eudicotyledons</taxon>
        <taxon>Gunneridae</taxon>
        <taxon>Pentapetalae</taxon>
        <taxon>rosids</taxon>
        <taxon>malvids</taxon>
        <taxon>Malvales</taxon>
        <taxon>Malvaceae</taxon>
        <taxon>Malvoideae</taxon>
        <taxon>Hibiscus</taxon>
    </lineage>
</organism>
<evidence type="ECO:0000313" key="1">
    <source>
        <dbReference type="EMBL" id="KAK8497856.1"/>
    </source>
</evidence>
<name>A0ABR2AVG4_9ROSI</name>
<dbReference type="Proteomes" id="UP001472677">
    <property type="component" value="Unassembled WGS sequence"/>
</dbReference>
<comment type="caution">
    <text evidence="1">The sequence shown here is derived from an EMBL/GenBank/DDBJ whole genome shotgun (WGS) entry which is preliminary data.</text>
</comment>
<keyword evidence="2" id="KW-1185">Reference proteome</keyword>
<evidence type="ECO:0000313" key="2">
    <source>
        <dbReference type="Proteomes" id="UP001472677"/>
    </source>
</evidence>
<reference evidence="1 2" key="1">
    <citation type="journal article" date="2024" name="G3 (Bethesda)">
        <title>Genome assembly of Hibiscus sabdariffa L. provides insights into metabolisms of medicinal natural products.</title>
        <authorList>
            <person name="Kim T."/>
        </authorList>
    </citation>
    <scope>NUCLEOTIDE SEQUENCE [LARGE SCALE GENOMIC DNA]</scope>
    <source>
        <strain evidence="1">TK-2024</strain>
        <tissue evidence="1">Old leaves</tissue>
    </source>
</reference>
<proteinExistence type="predicted"/>
<dbReference type="EMBL" id="JBBPBM010000289">
    <property type="protein sequence ID" value="KAK8497856.1"/>
    <property type="molecule type" value="Genomic_DNA"/>
</dbReference>
<gene>
    <name evidence="1" type="ORF">V6N12_055706</name>
</gene>